<protein>
    <submittedName>
        <fullName evidence="10">SusC/RagA family protein</fullName>
    </submittedName>
</protein>
<accession>A0A172XQE7</accession>
<keyword evidence="2 7" id="KW-0813">Transport</keyword>
<dbReference type="InterPro" id="IPR039426">
    <property type="entry name" value="TonB-dep_rcpt-like"/>
</dbReference>
<name>A0A172XQE7_9FLAO</name>
<dbReference type="InterPro" id="IPR023996">
    <property type="entry name" value="TonB-dep_OMP_SusC/RagA"/>
</dbReference>
<comment type="similarity">
    <text evidence="7">Belongs to the TonB-dependent receptor family.</text>
</comment>
<organism evidence="10 11">
    <name type="scientific">Chryseobacterium glaciei</name>
    <dbReference type="NCBI Taxonomy" id="1685010"/>
    <lineage>
        <taxon>Bacteria</taxon>
        <taxon>Pseudomonadati</taxon>
        <taxon>Bacteroidota</taxon>
        <taxon>Flavobacteriia</taxon>
        <taxon>Flavobacteriales</taxon>
        <taxon>Weeksellaceae</taxon>
        <taxon>Chryseobacterium group</taxon>
        <taxon>Chryseobacterium</taxon>
    </lineage>
</organism>
<keyword evidence="6 7" id="KW-0998">Cell outer membrane</keyword>
<gene>
    <name evidence="10" type="ORF">A0O34_00230</name>
</gene>
<evidence type="ECO:0000313" key="10">
    <source>
        <dbReference type="EMBL" id="ANF49075.1"/>
    </source>
</evidence>
<dbReference type="OrthoDB" id="9768177at2"/>
<keyword evidence="11" id="KW-1185">Reference proteome</keyword>
<dbReference type="NCBIfam" id="TIGR04057">
    <property type="entry name" value="SusC_RagA_signa"/>
    <property type="match status" value="1"/>
</dbReference>
<feature type="chain" id="PRO_5008003636" evidence="8">
    <location>
        <begin position="29"/>
        <end position="959"/>
    </location>
</feature>
<dbReference type="NCBIfam" id="TIGR04056">
    <property type="entry name" value="OMP_RagA_SusC"/>
    <property type="match status" value="1"/>
</dbReference>
<dbReference type="Proteomes" id="UP000077824">
    <property type="component" value="Chromosome"/>
</dbReference>
<evidence type="ECO:0000256" key="3">
    <source>
        <dbReference type="ARBA" id="ARBA00022452"/>
    </source>
</evidence>
<keyword evidence="5 7" id="KW-0472">Membrane</keyword>
<dbReference type="KEGG" id="chh:A0O34_00230"/>
<dbReference type="EMBL" id="CP015199">
    <property type="protein sequence ID" value="ANF49075.1"/>
    <property type="molecule type" value="Genomic_DNA"/>
</dbReference>
<keyword evidence="8" id="KW-0732">Signal</keyword>
<reference evidence="10 11" key="1">
    <citation type="submission" date="2016-04" db="EMBL/GenBank/DDBJ databases">
        <title>Complete Genome Sequence of Chryseobacterium sp. IHBB 10212.</title>
        <authorList>
            <person name="Pal M."/>
            <person name="Swarnkar M.K."/>
            <person name="Kaushal K."/>
            <person name="Chhibber S."/>
            <person name="Singh A.K."/>
            <person name="Gulati A."/>
        </authorList>
    </citation>
    <scope>NUCLEOTIDE SEQUENCE [LARGE SCALE GENOMIC DNA]</scope>
    <source>
        <strain evidence="10 11">IHBB 10212</strain>
    </source>
</reference>
<dbReference type="Gene3D" id="2.170.130.10">
    <property type="entry name" value="TonB-dependent receptor, plug domain"/>
    <property type="match status" value="1"/>
</dbReference>
<evidence type="ECO:0000256" key="1">
    <source>
        <dbReference type="ARBA" id="ARBA00004571"/>
    </source>
</evidence>
<keyword evidence="3 7" id="KW-1134">Transmembrane beta strand</keyword>
<feature type="domain" description="TonB-dependent receptor plug" evidence="9">
    <location>
        <begin position="54"/>
        <end position="161"/>
    </location>
</feature>
<evidence type="ECO:0000256" key="8">
    <source>
        <dbReference type="SAM" id="SignalP"/>
    </source>
</evidence>
<evidence type="ECO:0000256" key="2">
    <source>
        <dbReference type="ARBA" id="ARBA00022448"/>
    </source>
</evidence>
<dbReference type="SUPFAM" id="SSF56935">
    <property type="entry name" value="Porins"/>
    <property type="match status" value="1"/>
</dbReference>
<proteinExistence type="inferred from homology"/>
<sequence length="959" mass="106192">MNRFYFAKTNKAALFFAMALLPSGLAYSQVKKDTVEKEKKIDEVVIIGYGKQRKESVTGSVASVKGDVMREVPSANVSQALQGRIAGVDIAQTSSKPGAPMQIRIRGTRSLTADNDPLIVLDGIPFPGSLADISPNDIQSMDILKDASATAIYGSRGANGVILITTKTGRKNQRATFSYNTYTGITSVFSKYPMMDAQKFMKLRDDAGLFTQYGADESRDTNTDWQDLMYKNGIVTNHDLGISGGTEKSSYNFGMSYYNEQSVLPGQNFERFNLRGSLDQDLGKYFRVGITTNNAYTVNKGSNLGLYNTLSSTPVANPYRADGSQKERIVMSADTQYVYTRDGIENLGDAWIDKAISFSSYNNFFGEFKIPWVKGLTLRTNVGLNFKTTNTGSYTGEGVFSSEPNNLSTASIGNSLLTHWVNENILTYDRTFASKHKVNVVALQSQEQRTFNSSYITARDIPTDQFQFYNLGHAQGEITINPDNQGYYKRGLKSWMGRVMYEYDGKYMFTASIRGDASSVLAPGYQWNIYNAFSAGWNVAKENFLKDSKVINNLKLRFGYGETSNQAVAPYSTFGRLTTEPYNFGNTNAIGTYVSTLPNSKLGWEFSETLNYGLDFGLFGNRLTGTVEYYTTNTKNLLLDVKLPATSGVGSYTGNVGSTSNKGIEISLNGAIISNPNGFSWDFGVNFYSNKNKITSLSSGATRDVANWWFVGSSINSIYDYQYTGLWQAGDPYMNILEPTNIPGEAIGSIKVLYTGAYNPDGSPVRAINAEDRQILNTDPDFQGGFNTRLAYKNFDLSIVGAFKSGGILISTLYGNTGYLNMLSGRRNNVDVDYWTPENTDAYYPRPGHYQSNNNPRYGSTLAYFDASYLKIRTITLGYNFTQGVFKKAGISKMRLYTTVTNPFVFFSPYHKASGMDPETNSYGNENQAVSNEIPSRFLTIGTNTPSLRNYMIGLNLTF</sequence>
<comment type="subcellular location">
    <subcellularLocation>
        <location evidence="1 7">Cell outer membrane</location>
        <topology evidence="1 7">Multi-pass membrane protein</topology>
    </subcellularLocation>
</comment>
<evidence type="ECO:0000256" key="5">
    <source>
        <dbReference type="ARBA" id="ARBA00023136"/>
    </source>
</evidence>
<dbReference type="InterPro" id="IPR023997">
    <property type="entry name" value="TonB-dep_OMP_SusC/RagA_CS"/>
</dbReference>
<evidence type="ECO:0000313" key="11">
    <source>
        <dbReference type="Proteomes" id="UP000077824"/>
    </source>
</evidence>
<evidence type="ECO:0000259" key="9">
    <source>
        <dbReference type="Pfam" id="PF07715"/>
    </source>
</evidence>
<dbReference type="InterPro" id="IPR037066">
    <property type="entry name" value="Plug_dom_sf"/>
</dbReference>
<dbReference type="FunFam" id="2.170.130.10:FF:000008">
    <property type="entry name" value="SusC/RagA family TonB-linked outer membrane protein"/>
    <property type="match status" value="1"/>
</dbReference>
<evidence type="ECO:0000256" key="7">
    <source>
        <dbReference type="PROSITE-ProRule" id="PRU01360"/>
    </source>
</evidence>
<dbReference type="InterPro" id="IPR036942">
    <property type="entry name" value="Beta-barrel_TonB_sf"/>
</dbReference>
<dbReference type="InterPro" id="IPR012910">
    <property type="entry name" value="Plug_dom"/>
</dbReference>
<dbReference type="Pfam" id="PF07715">
    <property type="entry name" value="Plug"/>
    <property type="match status" value="1"/>
</dbReference>
<dbReference type="Gene3D" id="2.40.170.20">
    <property type="entry name" value="TonB-dependent receptor, beta-barrel domain"/>
    <property type="match status" value="1"/>
</dbReference>
<dbReference type="AlphaFoldDB" id="A0A172XQE7"/>
<feature type="signal peptide" evidence="8">
    <location>
        <begin position="1"/>
        <end position="28"/>
    </location>
</feature>
<keyword evidence="4 7" id="KW-0812">Transmembrane</keyword>
<dbReference type="RefSeq" id="WP_066749943.1">
    <property type="nucleotide sequence ID" value="NZ_CP015199.1"/>
</dbReference>
<evidence type="ECO:0000256" key="6">
    <source>
        <dbReference type="ARBA" id="ARBA00023237"/>
    </source>
</evidence>
<dbReference type="STRING" id="1685010.A0O34_00230"/>
<evidence type="ECO:0000256" key="4">
    <source>
        <dbReference type="ARBA" id="ARBA00022692"/>
    </source>
</evidence>
<dbReference type="GO" id="GO:0009279">
    <property type="term" value="C:cell outer membrane"/>
    <property type="evidence" value="ECO:0007669"/>
    <property type="project" value="UniProtKB-SubCell"/>
</dbReference>
<dbReference type="PROSITE" id="PS52016">
    <property type="entry name" value="TONB_DEPENDENT_REC_3"/>
    <property type="match status" value="1"/>
</dbReference>